<evidence type="ECO:0000313" key="8">
    <source>
        <dbReference type="Proteomes" id="UP000190989"/>
    </source>
</evidence>
<evidence type="ECO:0000259" key="6">
    <source>
        <dbReference type="PROSITE" id="PS51352"/>
    </source>
</evidence>
<dbReference type="Proteomes" id="UP000190989">
    <property type="component" value="Unassembled WGS sequence"/>
</dbReference>
<keyword evidence="2" id="KW-0560">Oxidoreductase</keyword>
<accession>A0A1U6IPC4</accession>
<dbReference type="InterPro" id="IPR050217">
    <property type="entry name" value="Peroxiredoxin"/>
</dbReference>
<dbReference type="InterPro" id="IPR019479">
    <property type="entry name" value="Peroxiredoxin_C"/>
</dbReference>
<dbReference type="InterPro" id="IPR000866">
    <property type="entry name" value="AhpC/TSA"/>
</dbReference>
<organism evidence="7 8">
    <name type="scientific">Novosphingobium mathurense</name>
    <dbReference type="NCBI Taxonomy" id="428990"/>
    <lineage>
        <taxon>Bacteria</taxon>
        <taxon>Pseudomonadati</taxon>
        <taxon>Pseudomonadota</taxon>
        <taxon>Alphaproteobacteria</taxon>
        <taxon>Sphingomonadales</taxon>
        <taxon>Sphingomonadaceae</taxon>
        <taxon>Novosphingobium</taxon>
    </lineage>
</organism>
<dbReference type="SUPFAM" id="SSF52833">
    <property type="entry name" value="Thioredoxin-like"/>
    <property type="match status" value="1"/>
</dbReference>
<gene>
    <name evidence="7" type="ORF">SAMN06295987_11077</name>
</gene>
<dbReference type="GO" id="GO:0005829">
    <property type="term" value="C:cytosol"/>
    <property type="evidence" value="ECO:0007669"/>
    <property type="project" value="TreeGrafter"/>
</dbReference>
<dbReference type="GO" id="GO:0045454">
    <property type="term" value="P:cell redox homeostasis"/>
    <property type="evidence" value="ECO:0007669"/>
    <property type="project" value="TreeGrafter"/>
</dbReference>
<dbReference type="GO" id="GO:0042744">
    <property type="term" value="P:hydrogen peroxide catabolic process"/>
    <property type="evidence" value="ECO:0007669"/>
    <property type="project" value="TreeGrafter"/>
</dbReference>
<evidence type="ECO:0000256" key="1">
    <source>
        <dbReference type="ARBA" id="ARBA00009796"/>
    </source>
</evidence>
<dbReference type="Pfam" id="PF10417">
    <property type="entry name" value="1-cysPrx_C"/>
    <property type="match status" value="1"/>
</dbReference>
<dbReference type="EMBL" id="FVZE01000010">
    <property type="protein sequence ID" value="SLK09885.1"/>
    <property type="molecule type" value="Genomic_DNA"/>
</dbReference>
<evidence type="ECO:0000256" key="2">
    <source>
        <dbReference type="ARBA" id="ARBA00023002"/>
    </source>
</evidence>
<dbReference type="AlphaFoldDB" id="A0A1U6IPC4"/>
<dbReference type="InterPro" id="IPR036249">
    <property type="entry name" value="Thioredoxin-like_sf"/>
</dbReference>
<feature type="domain" description="Thioredoxin" evidence="6">
    <location>
        <begin position="12"/>
        <end position="167"/>
    </location>
</feature>
<dbReference type="InterPro" id="IPR013766">
    <property type="entry name" value="Thioredoxin_domain"/>
</dbReference>
<dbReference type="Gene3D" id="3.40.30.10">
    <property type="entry name" value="Glutaredoxin"/>
    <property type="match status" value="1"/>
</dbReference>
<sequence>MEEETRPHCCPLRIGDTVPNFTARTTAGPVAMKDFAGRWLVFFSHPADFTPVCTSEFVAFARAADRFAAMDCALMALSVDSLYAHFAWVRAIRDRHGVEVRFPIVEDPTLVIGRAYGMVAQDAHDAGAVRTVFVIDPEQVVRAMICYPVEIGRSVEEILRIVAALQAADREQALPPEGWMPGQPLLAQPEPTLDSVLAADDPMGWFLQERK</sequence>
<evidence type="ECO:0000256" key="3">
    <source>
        <dbReference type="ARBA" id="ARBA00032824"/>
    </source>
</evidence>
<dbReference type="GO" id="GO:0008379">
    <property type="term" value="F:thioredoxin peroxidase activity"/>
    <property type="evidence" value="ECO:0007669"/>
    <property type="project" value="TreeGrafter"/>
</dbReference>
<keyword evidence="8" id="KW-1185">Reference proteome</keyword>
<dbReference type="NCBIfam" id="NF009668">
    <property type="entry name" value="PRK13189.1"/>
    <property type="match status" value="1"/>
</dbReference>
<dbReference type="PIRSF" id="PIRSF000239">
    <property type="entry name" value="AHPC"/>
    <property type="match status" value="1"/>
</dbReference>
<dbReference type="GO" id="GO:0006979">
    <property type="term" value="P:response to oxidative stress"/>
    <property type="evidence" value="ECO:0007669"/>
    <property type="project" value="TreeGrafter"/>
</dbReference>
<evidence type="ECO:0000256" key="4">
    <source>
        <dbReference type="ARBA" id="ARBA00037420"/>
    </source>
</evidence>
<dbReference type="PROSITE" id="PS51352">
    <property type="entry name" value="THIOREDOXIN_2"/>
    <property type="match status" value="1"/>
</dbReference>
<proteinExistence type="inferred from homology"/>
<evidence type="ECO:0000256" key="5">
    <source>
        <dbReference type="PIRSR" id="PIRSR000239-1"/>
    </source>
</evidence>
<dbReference type="STRING" id="428990.SAMN06295987_11077"/>
<dbReference type="InterPro" id="IPR024706">
    <property type="entry name" value="Peroxiredoxin_AhpC-typ"/>
</dbReference>
<dbReference type="Pfam" id="PF00578">
    <property type="entry name" value="AhpC-TSA"/>
    <property type="match status" value="1"/>
</dbReference>
<evidence type="ECO:0000313" key="7">
    <source>
        <dbReference type="EMBL" id="SLK09885.1"/>
    </source>
</evidence>
<feature type="active site" description="Cysteine sulfenic acid (-SOH) intermediate; for peroxidase activity" evidence="5">
    <location>
        <position position="53"/>
    </location>
</feature>
<dbReference type="PANTHER" id="PTHR10681:SF128">
    <property type="entry name" value="THIOREDOXIN-DEPENDENT PEROXIDE REDUCTASE, MITOCHONDRIAL"/>
    <property type="match status" value="1"/>
</dbReference>
<name>A0A1U6IPC4_9SPHN</name>
<dbReference type="GO" id="GO:0033554">
    <property type="term" value="P:cellular response to stress"/>
    <property type="evidence" value="ECO:0007669"/>
    <property type="project" value="TreeGrafter"/>
</dbReference>
<protein>
    <recommendedName>
        <fullName evidence="3">Thioredoxin peroxidase</fullName>
    </recommendedName>
</protein>
<reference evidence="8" key="1">
    <citation type="submission" date="2017-02" db="EMBL/GenBank/DDBJ databases">
        <authorList>
            <person name="Varghese N."/>
            <person name="Submissions S."/>
        </authorList>
    </citation>
    <scope>NUCLEOTIDE SEQUENCE [LARGE SCALE GENOMIC DNA]</scope>
    <source>
        <strain evidence="8">SM117</strain>
    </source>
</reference>
<comment type="function">
    <text evidence="4">Thiol-specific peroxidase that catalyzes the reduction of hydrogen peroxide and organic hydroperoxides to water and alcohols, respectively. Plays a role in cell protection against oxidative stress by detoxifying peroxides.</text>
</comment>
<dbReference type="RefSeq" id="WP_054946957.1">
    <property type="nucleotide sequence ID" value="NZ_FVZE01000010.1"/>
</dbReference>
<comment type="similarity">
    <text evidence="1">Belongs to the peroxiredoxin family. AhpC/Prx1 subfamily.</text>
</comment>
<dbReference type="PANTHER" id="PTHR10681">
    <property type="entry name" value="THIOREDOXIN PEROXIDASE"/>
    <property type="match status" value="1"/>
</dbReference>